<evidence type="ECO:0000313" key="1">
    <source>
        <dbReference type="EMBL" id="RJT44893.1"/>
    </source>
</evidence>
<name>A0A419NAR3_9GAMM</name>
<proteinExistence type="predicted"/>
<keyword evidence="2" id="KW-1185">Reference proteome</keyword>
<dbReference type="AlphaFoldDB" id="A0A419NAR3"/>
<evidence type="ECO:0000313" key="2">
    <source>
        <dbReference type="Proteomes" id="UP000284908"/>
    </source>
</evidence>
<reference evidence="1 2" key="1">
    <citation type="submission" date="2018-09" db="EMBL/GenBank/DDBJ databases">
        <authorList>
            <person name="Le Fleche-Mateos A."/>
        </authorList>
    </citation>
    <scope>NUCLEOTIDE SEQUENCE [LARGE SCALE GENOMIC DNA]</scope>
    <source>
        <strain evidence="1 2">DSM 27399</strain>
    </source>
</reference>
<dbReference type="Proteomes" id="UP000284908">
    <property type="component" value="Unassembled WGS sequence"/>
</dbReference>
<sequence>MPNLYDNTPLELEEIVDHCRALSYAIVSLDNPQAKDLLSYILCERLEVLYQTLEMPFTDDDVVAIEVAETLTH</sequence>
<dbReference type="RefSeq" id="WP_120132579.1">
    <property type="nucleotide sequence ID" value="NZ_RAHH01000009.1"/>
</dbReference>
<dbReference type="EMBL" id="RAHH01000009">
    <property type="protein sequence ID" value="RJT44893.1"/>
    <property type="molecule type" value="Genomic_DNA"/>
</dbReference>
<dbReference type="OrthoDB" id="6467005at2"/>
<protein>
    <submittedName>
        <fullName evidence="1">Uncharacterized protein</fullName>
    </submittedName>
</protein>
<gene>
    <name evidence="1" type="ORF">D6C13_09760</name>
</gene>
<accession>A0A419NAR3</accession>
<comment type="caution">
    <text evidence="1">The sequence shown here is derived from an EMBL/GenBank/DDBJ whole genome shotgun (WGS) entry which is preliminary data.</text>
</comment>
<organism evidence="1 2">
    <name type="scientific">Rahnella woolbedingensis</name>
    <dbReference type="NCBI Taxonomy" id="1510574"/>
    <lineage>
        <taxon>Bacteria</taxon>
        <taxon>Pseudomonadati</taxon>
        <taxon>Pseudomonadota</taxon>
        <taxon>Gammaproteobacteria</taxon>
        <taxon>Enterobacterales</taxon>
        <taxon>Yersiniaceae</taxon>
        <taxon>Rahnella</taxon>
    </lineage>
</organism>